<dbReference type="EC" id="2.7.2.4" evidence="5 15"/>
<name>A0A2Z3I3B9_9CAUL</name>
<keyword evidence="9 14" id="KW-0547">Nucleotide-binding</keyword>
<dbReference type="GO" id="GO:0005829">
    <property type="term" value="C:cytosol"/>
    <property type="evidence" value="ECO:0007669"/>
    <property type="project" value="TreeGrafter"/>
</dbReference>
<keyword evidence="7 16" id="KW-0028">Amino-acid biosynthesis</keyword>
<evidence type="ECO:0000256" key="16">
    <source>
        <dbReference type="RuleBase" id="RU004249"/>
    </source>
</evidence>
<dbReference type="InterPro" id="IPR005260">
    <property type="entry name" value="Asp_kin_monofn"/>
</dbReference>
<gene>
    <name evidence="18" type="ORF">HYN04_09520</name>
</gene>
<dbReference type="OrthoDB" id="9799110at2"/>
<dbReference type="NCBIfam" id="TIGR00656">
    <property type="entry name" value="asp_kin_monofn"/>
    <property type="match status" value="1"/>
</dbReference>
<dbReference type="UniPathway" id="UPA00051">
    <property type="reaction ID" value="UER00462"/>
</dbReference>
<dbReference type="GO" id="GO:0009089">
    <property type="term" value="P:lysine biosynthetic process via diaminopimelate"/>
    <property type="evidence" value="ECO:0007669"/>
    <property type="project" value="UniProtKB-UniPathway"/>
</dbReference>
<dbReference type="PROSITE" id="PS51671">
    <property type="entry name" value="ACT"/>
    <property type="match status" value="1"/>
</dbReference>
<dbReference type="NCBIfam" id="TIGR00657">
    <property type="entry name" value="asp_kinases"/>
    <property type="match status" value="1"/>
</dbReference>
<evidence type="ECO:0000259" key="17">
    <source>
        <dbReference type="PROSITE" id="PS51671"/>
    </source>
</evidence>
<feature type="binding site" evidence="14">
    <location>
        <position position="79"/>
    </location>
    <ligand>
        <name>substrate</name>
    </ligand>
</feature>
<evidence type="ECO:0000256" key="10">
    <source>
        <dbReference type="ARBA" id="ARBA00022777"/>
    </source>
</evidence>
<dbReference type="GO" id="GO:0009090">
    <property type="term" value="P:homoserine biosynthetic process"/>
    <property type="evidence" value="ECO:0007669"/>
    <property type="project" value="TreeGrafter"/>
</dbReference>
<reference evidence="19" key="1">
    <citation type="submission" date="2018-05" db="EMBL/GenBank/DDBJ databases">
        <title>Genome sequencing of Phenylobacterium sp. HYN0004.</title>
        <authorList>
            <person name="Yi H."/>
            <person name="Baek C."/>
        </authorList>
    </citation>
    <scope>NUCLEOTIDE SEQUENCE [LARGE SCALE GENOMIC DNA]</scope>
    <source>
        <strain evidence="19">HYN0004</strain>
    </source>
</reference>
<feature type="binding site" evidence="14">
    <location>
        <position position="189"/>
    </location>
    <ligand>
        <name>ATP</name>
        <dbReference type="ChEBI" id="CHEBI:30616"/>
    </ligand>
</feature>
<comment type="pathway">
    <text evidence="2 16">Amino-acid biosynthesis; L-methionine biosynthesis via de novo pathway; L-homoserine from L-aspartate: step 1/3.</text>
</comment>
<feature type="binding site" evidence="14">
    <location>
        <position position="47"/>
    </location>
    <ligand>
        <name>substrate</name>
    </ligand>
</feature>
<sequence length="416" mass="43919">MSRLVMKFGGTSVADLERIRRVGRLVAAEVAAGHRVAVVVSAMAGKTNELVAWTDAAGPAAEGLPASDDEYDVVVASGEQVTAGLLAMTLRNMGLPARSWMGWQVPIVADDAHGRSRIDDVPPEKLSAALDSGEVAVIAGFQGVTTSGRIATLGRGGSDTSAVAIAAAVRAERCDIYTDVDGVYTTDPRIESRARKLSRISYEEMLEMASLGAKVLQTRSVELAMAQKVPVRVLSSFVEPGEAPGQGTIVCDEEEIMEKRIVSGVAYSRDEAKISLFGLPDHPGVSSIIFGALADANVNVDMIVQSHARIADTANMEFTVGKRDASRAVEIVRGLKEKVGFEDVKVNEDVAKVSVIGVGMRSHAGVAKTMFGALADKGVNIQVISTSEIKISVLIDAAYTELAVRALHAAYGLDQL</sequence>
<dbReference type="InterPro" id="IPR036393">
    <property type="entry name" value="AceGlu_kinase-like_sf"/>
</dbReference>
<feature type="binding site" evidence="14">
    <location>
        <begin position="178"/>
        <end position="179"/>
    </location>
    <ligand>
        <name>ATP</name>
        <dbReference type="ChEBI" id="CHEBI:30616"/>
    </ligand>
</feature>
<evidence type="ECO:0000256" key="4">
    <source>
        <dbReference type="ARBA" id="ARBA00010122"/>
    </source>
</evidence>
<dbReference type="Proteomes" id="UP000247763">
    <property type="component" value="Chromosome"/>
</dbReference>
<dbReference type="GO" id="GO:0009088">
    <property type="term" value="P:threonine biosynthetic process"/>
    <property type="evidence" value="ECO:0007669"/>
    <property type="project" value="UniProtKB-UniPathway"/>
</dbReference>
<dbReference type="InterPro" id="IPR001341">
    <property type="entry name" value="Asp_kinase"/>
</dbReference>
<dbReference type="PIRSF" id="PIRSF000726">
    <property type="entry name" value="Asp_kin"/>
    <property type="match status" value="1"/>
</dbReference>
<dbReference type="InterPro" id="IPR018042">
    <property type="entry name" value="Aspartate_kinase_CS"/>
</dbReference>
<evidence type="ECO:0000256" key="5">
    <source>
        <dbReference type="ARBA" id="ARBA00013059"/>
    </source>
</evidence>
<dbReference type="NCBIfam" id="NF005155">
    <property type="entry name" value="PRK06635.1-4"/>
    <property type="match status" value="1"/>
</dbReference>
<dbReference type="AlphaFoldDB" id="A0A2Z3I3B9"/>
<feature type="binding site" evidence="14">
    <location>
        <position position="184"/>
    </location>
    <ligand>
        <name>ATP</name>
        <dbReference type="ChEBI" id="CHEBI:30616"/>
    </ligand>
</feature>
<dbReference type="CDD" id="cd04923">
    <property type="entry name" value="ACT_AK-LysC-DapG-like_2"/>
    <property type="match status" value="1"/>
</dbReference>
<comment type="pathway">
    <text evidence="1 16">Amino-acid biosynthesis; L-lysine biosynthesis via DAP pathway; (S)-tetrahydrodipicolinate from L-aspartate: step 1/4.</text>
</comment>
<evidence type="ECO:0000256" key="15">
    <source>
        <dbReference type="RuleBase" id="RU003448"/>
    </source>
</evidence>
<keyword evidence="10 15" id="KW-0418">Kinase</keyword>
<dbReference type="RefSeq" id="WP_110450541.1">
    <property type="nucleotide sequence ID" value="NZ_CP029479.1"/>
</dbReference>
<evidence type="ECO:0000313" key="18">
    <source>
        <dbReference type="EMBL" id="AWM77974.1"/>
    </source>
</evidence>
<evidence type="ECO:0000256" key="1">
    <source>
        <dbReference type="ARBA" id="ARBA00004766"/>
    </source>
</evidence>
<dbReference type="InterPro" id="IPR041740">
    <property type="entry name" value="AKii-LysC-BS"/>
</dbReference>
<dbReference type="Pfam" id="PF22468">
    <property type="entry name" value="ACT_9"/>
    <property type="match status" value="2"/>
</dbReference>
<dbReference type="EMBL" id="CP029479">
    <property type="protein sequence ID" value="AWM77974.1"/>
    <property type="molecule type" value="Genomic_DNA"/>
</dbReference>
<dbReference type="FunFam" id="3.30.2130.10:FF:000002">
    <property type="entry name" value="Aspartokinase"/>
    <property type="match status" value="1"/>
</dbReference>
<evidence type="ECO:0000256" key="9">
    <source>
        <dbReference type="ARBA" id="ARBA00022741"/>
    </source>
</evidence>
<comment type="pathway">
    <text evidence="3 16">Amino-acid biosynthesis; L-threonine biosynthesis; L-threonine from L-aspartate: step 1/5.</text>
</comment>
<dbReference type="GO" id="GO:0005524">
    <property type="term" value="F:ATP binding"/>
    <property type="evidence" value="ECO:0007669"/>
    <property type="project" value="UniProtKB-KW"/>
</dbReference>
<evidence type="ECO:0000256" key="8">
    <source>
        <dbReference type="ARBA" id="ARBA00022679"/>
    </source>
</evidence>
<evidence type="ECO:0000256" key="14">
    <source>
        <dbReference type="PIRSR" id="PIRSR000726-1"/>
    </source>
</evidence>
<evidence type="ECO:0000256" key="13">
    <source>
        <dbReference type="ARBA" id="ARBA00047872"/>
    </source>
</evidence>
<keyword evidence="12" id="KW-0457">Lysine biosynthesis</keyword>
<dbReference type="CDD" id="cd04913">
    <property type="entry name" value="ACT_AKii-LysC-BS-like_1"/>
    <property type="match status" value="1"/>
</dbReference>
<evidence type="ECO:0000256" key="11">
    <source>
        <dbReference type="ARBA" id="ARBA00022840"/>
    </source>
</evidence>
<dbReference type="PANTHER" id="PTHR21499:SF3">
    <property type="entry name" value="ASPARTOKINASE"/>
    <property type="match status" value="1"/>
</dbReference>
<dbReference type="SUPFAM" id="SSF55021">
    <property type="entry name" value="ACT-like"/>
    <property type="match status" value="2"/>
</dbReference>
<organism evidence="18 19">
    <name type="scientific">Phenylobacterium parvum</name>
    <dbReference type="NCBI Taxonomy" id="2201350"/>
    <lineage>
        <taxon>Bacteria</taxon>
        <taxon>Pseudomonadati</taxon>
        <taxon>Pseudomonadota</taxon>
        <taxon>Alphaproteobacteria</taxon>
        <taxon>Caulobacterales</taxon>
        <taxon>Caulobacteraceae</taxon>
        <taxon>Phenylobacterium</taxon>
    </lineage>
</organism>
<keyword evidence="19" id="KW-1185">Reference proteome</keyword>
<dbReference type="FunFam" id="3.40.1160.10:FF:000002">
    <property type="entry name" value="Aspartokinase"/>
    <property type="match status" value="1"/>
</dbReference>
<dbReference type="KEGG" id="phb:HYN04_09520"/>
<dbReference type="Gene3D" id="3.40.1160.10">
    <property type="entry name" value="Acetylglutamate kinase-like"/>
    <property type="match status" value="1"/>
</dbReference>
<feature type="domain" description="ACT" evidence="17">
    <location>
        <begin position="274"/>
        <end position="358"/>
    </location>
</feature>
<evidence type="ECO:0000256" key="6">
    <source>
        <dbReference type="ARBA" id="ARBA00016273"/>
    </source>
</evidence>
<dbReference type="PANTHER" id="PTHR21499">
    <property type="entry name" value="ASPARTATE KINASE"/>
    <property type="match status" value="1"/>
</dbReference>
<dbReference type="Pfam" id="PF00696">
    <property type="entry name" value="AA_kinase"/>
    <property type="match status" value="1"/>
</dbReference>
<dbReference type="NCBIfam" id="NF005154">
    <property type="entry name" value="PRK06635.1-2"/>
    <property type="match status" value="1"/>
</dbReference>
<dbReference type="SUPFAM" id="SSF53633">
    <property type="entry name" value="Carbamate kinase-like"/>
    <property type="match status" value="1"/>
</dbReference>
<dbReference type="InterPro" id="IPR054352">
    <property type="entry name" value="ACT_Aspartokinase"/>
</dbReference>
<evidence type="ECO:0000256" key="12">
    <source>
        <dbReference type="ARBA" id="ARBA00023154"/>
    </source>
</evidence>
<feature type="binding site" evidence="14">
    <location>
        <begin position="214"/>
        <end position="215"/>
    </location>
    <ligand>
        <name>ATP</name>
        <dbReference type="ChEBI" id="CHEBI:30616"/>
    </ligand>
</feature>
<dbReference type="PROSITE" id="PS00324">
    <property type="entry name" value="ASPARTOKINASE"/>
    <property type="match status" value="1"/>
</dbReference>
<keyword evidence="11 14" id="KW-0067">ATP-binding</keyword>
<dbReference type="InterPro" id="IPR001048">
    <property type="entry name" value="Asp/Glu/Uridylate_kinase"/>
</dbReference>
<dbReference type="Gene3D" id="3.30.2130.10">
    <property type="entry name" value="VC0802-like"/>
    <property type="match status" value="1"/>
</dbReference>
<proteinExistence type="inferred from homology"/>
<evidence type="ECO:0000256" key="3">
    <source>
        <dbReference type="ARBA" id="ARBA00005139"/>
    </source>
</evidence>
<comment type="catalytic activity">
    <reaction evidence="13 15">
        <text>L-aspartate + ATP = 4-phospho-L-aspartate + ADP</text>
        <dbReference type="Rhea" id="RHEA:23776"/>
        <dbReference type="ChEBI" id="CHEBI:29991"/>
        <dbReference type="ChEBI" id="CHEBI:30616"/>
        <dbReference type="ChEBI" id="CHEBI:57535"/>
        <dbReference type="ChEBI" id="CHEBI:456216"/>
        <dbReference type="EC" id="2.7.2.4"/>
    </reaction>
</comment>
<evidence type="ECO:0000256" key="7">
    <source>
        <dbReference type="ARBA" id="ARBA00022605"/>
    </source>
</evidence>
<dbReference type="UniPathway" id="UPA00034">
    <property type="reaction ID" value="UER00015"/>
</dbReference>
<evidence type="ECO:0000256" key="2">
    <source>
        <dbReference type="ARBA" id="ARBA00004986"/>
    </source>
</evidence>
<protein>
    <recommendedName>
        <fullName evidence="6 15">Aspartokinase</fullName>
        <ecNumber evidence="5 15">2.7.2.4</ecNumber>
    </recommendedName>
</protein>
<dbReference type="InterPro" id="IPR002912">
    <property type="entry name" value="ACT_dom"/>
</dbReference>
<evidence type="ECO:0000313" key="19">
    <source>
        <dbReference type="Proteomes" id="UP000247763"/>
    </source>
</evidence>
<keyword evidence="8 15" id="KW-0808">Transferase</keyword>
<accession>A0A2Z3I3B9</accession>
<dbReference type="InterPro" id="IPR045865">
    <property type="entry name" value="ACT-like_dom_sf"/>
</dbReference>
<dbReference type="CDD" id="cd04261">
    <property type="entry name" value="AAK_AKii-LysC-BS"/>
    <property type="match status" value="1"/>
</dbReference>
<feature type="binding site" evidence="14">
    <location>
        <begin position="7"/>
        <end position="10"/>
    </location>
    <ligand>
        <name>ATP</name>
        <dbReference type="ChEBI" id="CHEBI:30616"/>
    </ligand>
</feature>
<comment type="similarity">
    <text evidence="4 15">Belongs to the aspartokinase family.</text>
</comment>
<dbReference type="UniPathway" id="UPA00050">
    <property type="reaction ID" value="UER00461"/>
</dbReference>
<dbReference type="GO" id="GO:0004072">
    <property type="term" value="F:aspartate kinase activity"/>
    <property type="evidence" value="ECO:0007669"/>
    <property type="project" value="UniProtKB-EC"/>
</dbReference>